<accession>A0ABR2LLB9</accession>
<reference evidence="1 2" key="1">
    <citation type="journal article" date="2022" name="Nat. Plants">
        <title>Genomes of leafy and leafless Platanthera orchids illuminate the evolution of mycoheterotrophy.</title>
        <authorList>
            <person name="Li M.H."/>
            <person name="Liu K.W."/>
            <person name="Li Z."/>
            <person name="Lu H.C."/>
            <person name="Ye Q.L."/>
            <person name="Zhang D."/>
            <person name="Wang J.Y."/>
            <person name="Li Y.F."/>
            <person name="Zhong Z.M."/>
            <person name="Liu X."/>
            <person name="Yu X."/>
            <person name="Liu D.K."/>
            <person name="Tu X.D."/>
            <person name="Liu B."/>
            <person name="Hao Y."/>
            <person name="Liao X.Y."/>
            <person name="Jiang Y.T."/>
            <person name="Sun W.H."/>
            <person name="Chen J."/>
            <person name="Chen Y.Q."/>
            <person name="Ai Y."/>
            <person name="Zhai J.W."/>
            <person name="Wu S.S."/>
            <person name="Zhou Z."/>
            <person name="Hsiao Y.Y."/>
            <person name="Wu W.L."/>
            <person name="Chen Y.Y."/>
            <person name="Lin Y.F."/>
            <person name="Hsu J.L."/>
            <person name="Li C.Y."/>
            <person name="Wang Z.W."/>
            <person name="Zhao X."/>
            <person name="Zhong W.Y."/>
            <person name="Ma X.K."/>
            <person name="Ma L."/>
            <person name="Huang J."/>
            <person name="Chen G.Z."/>
            <person name="Huang M.Z."/>
            <person name="Huang L."/>
            <person name="Peng D.H."/>
            <person name="Luo Y.B."/>
            <person name="Zou S.Q."/>
            <person name="Chen S.P."/>
            <person name="Lan S."/>
            <person name="Tsai W.C."/>
            <person name="Van de Peer Y."/>
            <person name="Liu Z.J."/>
        </authorList>
    </citation>
    <scope>NUCLEOTIDE SEQUENCE [LARGE SCALE GENOMIC DNA]</scope>
    <source>
        <strain evidence="1">Lor288</strain>
    </source>
</reference>
<organism evidence="1 2">
    <name type="scientific">Platanthera guangdongensis</name>
    <dbReference type="NCBI Taxonomy" id="2320717"/>
    <lineage>
        <taxon>Eukaryota</taxon>
        <taxon>Viridiplantae</taxon>
        <taxon>Streptophyta</taxon>
        <taxon>Embryophyta</taxon>
        <taxon>Tracheophyta</taxon>
        <taxon>Spermatophyta</taxon>
        <taxon>Magnoliopsida</taxon>
        <taxon>Liliopsida</taxon>
        <taxon>Asparagales</taxon>
        <taxon>Orchidaceae</taxon>
        <taxon>Orchidoideae</taxon>
        <taxon>Orchideae</taxon>
        <taxon>Orchidinae</taxon>
        <taxon>Platanthera</taxon>
    </lineage>
</organism>
<sequence length="138" mass="14533">MASFFYNINEFAGNPNVEFAAAMDSGMVRSEGSGTTMDFQRPPGARGNVPLNLGADFDLQKMYEGEVLLAVGSCFSHKGSGVVKMEATKVIMCVTTQGRPTLDLTRITVASPDVIRAVALVPNPSPSTGVLLVTAASF</sequence>
<evidence type="ECO:0000313" key="2">
    <source>
        <dbReference type="Proteomes" id="UP001412067"/>
    </source>
</evidence>
<evidence type="ECO:0000313" key="1">
    <source>
        <dbReference type="EMBL" id="KAK8943930.1"/>
    </source>
</evidence>
<comment type="caution">
    <text evidence="1">The sequence shown here is derived from an EMBL/GenBank/DDBJ whole genome shotgun (WGS) entry which is preliminary data.</text>
</comment>
<protein>
    <submittedName>
        <fullName evidence="1">Uncharacterized protein</fullName>
    </submittedName>
</protein>
<gene>
    <name evidence="1" type="ORF">KSP40_PGU011377</name>
</gene>
<dbReference type="EMBL" id="JBBWWR010000018">
    <property type="protein sequence ID" value="KAK8943930.1"/>
    <property type="molecule type" value="Genomic_DNA"/>
</dbReference>
<keyword evidence="2" id="KW-1185">Reference proteome</keyword>
<dbReference type="Proteomes" id="UP001412067">
    <property type="component" value="Unassembled WGS sequence"/>
</dbReference>
<name>A0ABR2LLB9_9ASPA</name>
<proteinExistence type="predicted"/>